<feature type="domain" description="Peptidase M16 C-terminal" evidence="4">
    <location>
        <begin position="168"/>
        <end position="340"/>
    </location>
</feature>
<dbReference type="AlphaFoldDB" id="A0A1G2KRQ6"/>
<sequence length="421" mass="47078">MFRKTVLPNKLRILTAPMKGTNTVTVLVLCGTGSDNEREAERGISHFLEHMFFKGTKKRPSVEVVSRELTSKGSMSNAFTGHEYTGYFIKAGRVHFDWAIEFLADIYTNALLKPADINRERQVIIEEMHMRADTPESFIWEIYESLAYGNQVAGRSILGTEAQIRGFKPQQFRAYFANQYAAGNTVVIIAGNVDEGHAITKVRQLFGKIRVSKTRILPAFRNLQKTPQLKIHEKKTDQSHLVIGFHGFAADHKDRFAADLLGAILGGNLSSRMWLAIREKLGVAYNIASSHDSYSNRGMLVTYAGIAHTNVEKAMQAILAEYRRIITLPVTRDELTRVKDYLKGTMLIGLESSSAVANFVGIEEVLTGKPLTVDEVFKKIDALTPADITQAASAIIRPERMNMALIGPFKDDRKFAKLLKL</sequence>
<dbReference type="Gene3D" id="3.30.830.10">
    <property type="entry name" value="Metalloenzyme, LuxS/M16 peptidase-like"/>
    <property type="match status" value="2"/>
</dbReference>
<dbReference type="GO" id="GO:0046872">
    <property type="term" value="F:metal ion binding"/>
    <property type="evidence" value="ECO:0007669"/>
    <property type="project" value="InterPro"/>
</dbReference>
<dbReference type="InterPro" id="IPR011765">
    <property type="entry name" value="Pept_M16_N"/>
</dbReference>
<comment type="caution">
    <text evidence="5">The sequence shown here is derived from an EMBL/GenBank/DDBJ whole genome shotgun (WGS) entry which is preliminary data.</text>
</comment>
<evidence type="ECO:0008006" key="7">
    <source>
        <dbReference type="Google" id="ProtNLM"/>
    </source>
</evidence>
<evidence type="ECO:0000256" key="2">
    <source>
        <dbReference type="RuleBase" id="RU004447"/>
    </source>
</evidence>
<dbReference type="PROSITE" id="PS00143">
    <property type="entry name" value="INSULINASE"/>
    <property type="match status" value="1"/>
</dbReference>
<evidence type="ECO:0000259" key="3">
    <source>
        <dbReference type="Pfam" id="PF00675"/>
    </source>
</evidence>
<dbReference type="InterPro" id="IPR011249">
    <property type="entry name" value="Metalloenz_LuxS/M16"/>
</dbReference>
<dbReference type="GO" id="GO:0006508">
    <property type="term" value="P:proteolysis"/>
    <property type="evidence" value="ECO:0007669"/>
    <property type="project" value="InterPro"/>
</dbReference>
<dbReference type="InterPro" id="IPR007863">
    <property type="entry name" value="Peptidase_M16_C"/>
</dbReference>
<evidence type="ECO:0000313" key="5">
    <source>
        <dbReference type="EMBL" id="OHA02070.1"/>
    </source>
</evidence>
<accession>A0A1G2KRQ6</accession>
<dbReference type="EMBL" id="MHQK01000011">
    <property type="protein sequence ID" value="OHA02070.1"/>
    <property type="molecule type" value="Genomic_DNA"/>
</dbReference>
<reference evidence="5 6" key="1">
    <citation type="journal article" date="2016" name="Nat. Commun.">
        <title>Thousands of microbial genomes shed light on interconnected biogeochemical processes in an aquifer system.</title>
        <authorList>
            <person name="Anantharaman K."/>
            <person name="Brown C.T."/>
            <person name="Hug L.A."/>
            <person name="Sharon I."/>
            <person name="Castelle C.J."/>
            <person name="Probst A.J."/>
            <person name="Thomas B.C."/>
            <person name="Singh A."/>
            <person name="Wilkins M.J."/>
            <person name="Karaoz U."/>
            <person name="Brodie E.L."/>
            <person name="Williams K.H."/>
            <person name="Hubbard S.S."/>
            <person name="Banfield J.F."/>
        </authorList>
    </citation>
    <scope>NUCLEOTIDE SEQUENCE [LARGE SCALE GENOMIC DNA]</scope>
</reference>
<feature type="domain" description="Peptidase M16 N-terminal" evidence="3">
    <location>
        <begin position="15"/>
        <end position="160"/>
    </location>
</feature>
<evidence type="ECO:0000259" key="4">
    <source>
        <dbReference type="Pfam" id="PF05193"/>
    </source>
</evidence>
<dbReference type="PANTHER" id="PTHR11851:SF49">
    <property type="entry name" value="MITOCHONDRIAL-PROCESSING PEPTIDASE SUBUNIT ALPHA"/>
    <property type="match status" value="1"/>
</dbReference>
<evidence type="ECO:0000313" key="6">
    <source>
        <dbReference type="Proteomes" id="UP000178710"/>
    </source>
</evidence>
<dbReference type="Pfam" id="PF00675">
    <property type="entry name" value="Peptidase_M16"/>
    <property type="match status" value="1"/>
</dbReference>
<name>A0A1G2KRQ6_9BACT</name>
<proteinExistence type="inferred from homology"/>
<dbReference type="InterPro" id="IPR001431">
    <property type="entry name" value="Pept_M16_Zn_BS"/>
</dbReference>
<dbReference type="PANTHER" id="PTHR11851">
    <property type="entry name" value="METALLOPROTEASE"/>
    <property type="match status" value="1"/>
</dbReference>
<dbReference type="Proteomes" id="UP000178710">
    <property type="component" value="Unassembled WGS sequence"/>
</dbReference>
<dbReference type="InterPro" id="IPR050361">
    <property type="entry name" value="MPP/UQCRC_Complex"/>
</dbReference>
<evidence type="ECO:0000256" key="1">
    <source>
        <dbReference type="ARBA" id="ARBA00007261"/>
    </source>
</evidence>
<dbReference type="SUPFAM" id="SSF63411">
    <property type="entry name" value="LuxS/MPP-like metallohydrolase"/>
    <property type="match status" value="2"/>
</dbReference>
<dbReference type="Pfam" id="PF05193">
    <property type="entry name" value="Peptidase_M16_C"/>
    <property type="match status" value="1"/>
</dbReference>
<protein>
    <recommendedName>
        <fullName evidence="7">Peptidase M16</fullName>
    </recommendedName>
</protein>
<gene>
    <name evidence="5" type="ORF">A3C12_02360</name>
</gene>
<dbReference type="GO" id="GO:0004222">
    <property type="term" value="F:metalloendopeptidase activity"/>
    <property type="evidence" value="ECO:0007669"/>
    <property type="project" value="InterPro"/>
</dbReference>
<organism evidence="5 6">
    <name type="scientific">Candidatus Sungbacteria bacterium RIFCSPHIGHO2_02_FULL_49_20</name>
    <dbReference type="NCBI Taxonomy" id="1802272"/>
    <lineage>
        <taxon>Bacteria</taxon>
        <taxon>Candidatus Sungiibacteriota</taxon>
    </lineage>
</organism>
<comment type="similarity">
    <text evidence="1 2">Belongs to the peptidase M16 family.</text>
</comment>